<dbReference type="Gene3D" id="3.10.450.620">
    <property type="entry name" value="JHP933, nucleotidyltransferase-like core domain"/>
    <property type="match status" value="1"/>
</dbReference>
<keyword evidence="2" id="KW-1185">Reference proteome</keyword>
<evidence type="ECO:0000313" key="1">
    <source>
        <dbReference type="EMBL" id="KXA94880.1"/>
    </source>
</evidence>
<dbReference type="EMBL" id="LHXQ01000024">
    <property type="protein sequence ID" value="KXA94880.1"/>
    <property type="molecule type" value="Genomic_DNA"/>
</dbReference>
<dbReference type="InterPro" id="IPR014942">
    <property type="entry name" value="AbiEii"/>
</dbReference>
<reference evidence="1 2" key="1">
    <citation type="journal article" date="2016" name="Sci. Rep.">
        <title>Metabolic traits of an uncultured archaeal lineage -MSBL1- from brine pools of the Red Sea.</title>
        <authorList>
            <person name="Mwirichia R."/>
            <person name="Alam I."/>
            <person name="Rashid M."/>
            <person name="Vinu M."/>
            <person name="Ba-Alawi W."/>
            <person name="Anthony Kamau A."/>
            <person name="Kamanda Ngugi D."/>
            <person name="Goker M."/>
            <person name="Klenk H.P."/>
            <person name="Bajic V."/>
            <person name="Stingl U."/>
        </authorList>
    </citation>
    <scope>NUCLEOTIDE SEQUENCE [LARGE SCALE GENOMIC DNA]</scope>
    <source>
        <strain evidence="1">SCGC-AAA259I07</strain>
    </source>
</reference>
<proteinExistence type="predicted"/>
<organism evidence="1 2">
    <name type="scientific">candidate division MSBL1 archaeon SCGC-AAA259I07</name>
    <dbReference type="NCBI Taxonomy" id="1698266"/>
    <lineage>
        <taxon>Archaea</taxon>
        <taxon>Methanobacteriati</taxon>
        <taxon>Methanobacteriota</taxon>
        <taxon>candidate division MSBL1</taxon>
    </lineage>
</organism>
<comment type="caution">
    <text evidence="1">The sequence shown here is derived from an EMBL/GenBank/DDBJ whole genome shotgun (WGS) entry which is preliminary data.</text>
</comment>
<sequence>MDWREIVQISDRDRRPVEQVFQEELQKSVLAALSREQLFQKIVFQGGTALRLFYGNPRFSEDIDLVLKERKTRVNLSEHISSIQGFTEDTFTFLDKVDLETQKDNAELQRLVLRANSNVLPKLTRLHLELVCVPSYLNRPRILNFAPLLPAIQVEEEEEILADKLTALLCRDYLKGRDLWDIYYLDVERGNEISWKLVNRKLEDYQFKGDLVEKGEEKISDLDEKGLKTLEAELKRFLPNPQYNQYRDLFGDIISHLINILKTTDLSRLGESDDNENG</sequence>
<name>A0A133UL76_9EURY</name>
<evidence type="ECO:0008006" key="3">
    <source>
        <dbReference type="Google" id="ProtNLM"/>
    </source>
</evidence>
<protein>
    <recommendedName>
        <fullName evidence="3">Nucleotidyl transferase AbiEii/AbiGii toxin family protein</fullName>
    </recommendedName>
</protein>
<dbReference type="Proteomes" id="UP000070155">
    <property type="component" value="Unassembled WGS sequence"/>
</dbReference>
<evidence type="ECO:0000313" key="2">
    <source>
        <dbReference type="Proteomes" id="UP000070155"/>
    </source>
</evidence>
<dbReference type="PATRIC" id="fig|1698266.3.peg.342"/>
<dbReference type="AlphaFoldDB" id="A0A133UL76"/>
<accession>A0A133UL76</accession>
<dbReference type="Pfam" id="PF08843">
    <property type="entry name" value="AbiEii"/>
    <property type="match status" value="1"/>
</dbReference>
<gene>
    <name evidence="1" type="ORF">AKJ36_02050</name>
</gene>